<organism evidence="3 4">
    <name type="scientific">Baudoinia panamericana (strain UAMH 10762)</name>
    <name type="common">Angels' share fungus</name>
    <name type="synonym">Baudoinia compniacensis (strain UAMH 10762)</name>
    <dbReference type="NCBI Taxonomy" id="717646"/>
    <lineage>
        <taxon>Eukaryota</taxon>
        <taxon>Fungi</taxon>
        <taxon>Dikarya</taxon>
        <taxon>Ascomycota</taxon>
        <taxon>Pezizomycotina</taxon>
        <taxon>Dothideomycetes</taxon>
        <taxon>Dothideomycetidae</taxon>
        <taxon>Mycosphaerellales</taxon>
        <taxon>Teratosphaeriaceae</taxon>
        <taxon>Baudoinia</taxon>
    </lineage>
</organism>
<dbReference type="RefSeq" id="XP_007680678.1">
    <property type="nucleotide sequence ID" value="XM_007682488.1"/>
</dbReference>
<dbReference type="EMBL" id="KB445562">
    <property type="protein sequence ID" value="EMC92254.1"/>
    <property type="molecule type" value="Genomic_DNA"/>
</dbReference>
<evidence type="ECO:0000313" key="4">
    <source>
        <dbReference type="Proteomes" id="UP000011761"/>
    </source>
</evidence>
<keyword evidence="2" id="KW-1133">Transmembrane helix</keyword>
<protein>
    <submittedName>
        <fullName evidence="3">Uncharacterized protein</fullName>
    </submittedName>
</protein>
<dbReference type="PANTHER" id="PTHR35041:SF3">
    <property type="entry name" value="FORMYLMETHIONINE DEFORMYLASE-LIKE PROTEIN"/>
    <property type="match status" value="1"/>
</dbReference>
<keyword evidence="2" id="KW-0472">Membrane</keyword>
<accession>M2N001</accession>
<evidence type="ECO:0000313" key="3">
    <source>
        <dbReference type="EMBL" id="EMC92254.1"/>
    </source>
</evidence>
<dbReference type="GeneID" id="19108033"/>
<evidence type="ECO:0000256" key="2">
    <source>
        <dbReference type="SAM" id="Phobius"/>
    </source>
</evidence>
<feature type="region of interest" description="Disordered" evidence="1">
    <location>
        <begin position="554"/>
        <end position="574"/>
    </location>
</feature>
<dbReference type="eggNOG" id="ENOG502SNQH">
    <property type="taxonomic scope" value="Eukaryota"/>
</dbReference>
<keyword evidence="2" id="KW-0812">Transmembrane</keyword>
<dbReference type="Proteomes" id="UP000011761">
    <property type="component" value="Unassembled WGS sequence"/>
</dbReference>
<name>M2N001_BAUPA</name>
<dbReference type="AlphaFoldDB" id="M2N001"/>
<sequence length="574" mass="62916">MSIRGVNALFNALKTVFELLRPELWQRRAAAMYLLLLSYWALSIPGVFTPPTLTAIQANYTTTSPMNVTVPNISDPNQVNRSANILPASASIPSANPDNFLFDGARTIYSRLASATGSSGAVLWVPPESPQSSFELNFRAPHAVCHDANGTVQGIIDAIMQSENDALAPSGLYQAFSYYAFVPSYNSSMDGTSVVAPDGTNISAITHPRAQSAPTNAVNEVWMTYWRFLEDAGGRRVVNSNGSYVPEQKYSVCALWDATYTAELSYSNGIQTVTEKRIDLASAVPYSNTDPSEPSDLVQLAYSAYFAVLADQIVGSMGLVMKRSATPATPAYSSFDSQIVHSSLLGSNDLDFVFHQNQQLKGVPADMISKPYLLKDQRLADKALAQNQTLPFLFEQLAFNFTMSLRSNPLLCTTVLANVTQTAQVNIYQYNVRNLWIVYGVADLLAIIAVCIGVFLIEMEHATENNFVAVILSLARYLPLSDMFTNCCDEHFPPVEPVVDDQVRIENRDGAGFGFHVVGRRETVMQWLARSQWVRLVSRPLPSYNPEDEASVQLDTVGSDGHDPDTPLTAGIAR</sequence>
<dbReference type="KEGG" id="bcom:BAUCODRAFT_126250"/>
<dbReference type="PANTHER" id="PTHR35041">
    <property type="entry name" value="MEDIATOR OF RNA POLYMERASE II TRANSCRIPTION SUBUNIT 1"/>
    <property type="match status" value="1"/>
</dbReference>
<gene>
    <name evidence="3" type="ORF">BAUCODRAFT_126250</name>
</gene>
<dbReference type="HOGENOM" id="CLU_474847_0_0_1"/>
<feature type="transmembrane region" description="Helical" evidence="2">
    <location>
        <begin position="436"/>
        <end position="457"/>
    </location>
</feature>
<reference evidence="3 4" key="1">
    <citation type="journal article" date="2012" name="PLoS Pathog.">
        <title>Diverse lifestyles and strategies of plant pathogenesis encoded in the genomes of eighteen Dothideomycetes fungi.</title>
        <authorList>
            <person name="Ohm R.A."/>
            <person name="Feau N."/>
            <person name="Henrissat B."/>
            <person name="Schoch C.L."/>
            <person name="Horwitz B.A."/>
            <person name="Barry K.W."/>
            <person name="Condon B.J."/>
            <person name="Copeland A.C."/>
            <person name="Dhillon B."/>
            <person name="Glaser F."/>
            <person name="Hesse C.N."/>
            <person name="Kosti I."/>
            <person name="LaButti K."/>
            <person name="Lindquist E.A."/>
            <person name="Lucas S."/>
            <person name="Salamov A.A."/>
            <person name="Bradshaw R.E."/>
            <person name="Ciuffetti L."/>
            <person name="Hamelin R.C."/>
            <person name="Kema G.H.J."/>
            <person name="Lawrence C."/>
            <person name="Scott J.A."/>
            <person name="Spatafora J.W."/>
            <person name="Turgeon B.G."/>
            <person name="de Wit P.J.G.M."/>
            <person name="Zhong S."/>
            <person name="Goodwin S.B."/>
            <person name="Grigoriev I.V."/>
        </authorList>
    </citation>
    <scope>NUCLEOTIDE SEQUENCE [LARGE SCALE GENOMIC DNA]</scope>
    <source>
        <strain evidence="3 4">UAMH 10762</strain>
    </source>
</reference>
<keyword evidence="4" id="KW-1185">Reference proteome</keyword>
<dbReference type="OrthoDB" id="5322539at2759"/>
<evidence type="ECO:0000256" key="1">
    <source>
        <dbReference type="SAM" id="MobiDB-lite"/>
    </source>
</evidence>
<dbReference type="OMA" id="TIINWEN"/>
<proteinExistence type="predicted"/>